<dbReference type="InterPro" id="IPR023631">
    <property type="entry name" value="Amidase_dom"/>
</dbReference>
<organism evidence="3 4">
    <name type="scientific">Kwoniella europaea PYCC6329</name>
    <dbReference type="NCBI Taxonomy" id="1423913"/>
    <lineage>
        <taxon>Eukaryota</taxon>
        <taxon>Fungi</taxon>
        <taxon>Dikarya</taxon>
        <taxon>Basidiomycota</taxon>
        <taxon>Agaricomycotina</taxon>
        <taxon>Tremellomycetes</taxon>
        <taxon>Tremellales</taxon>
        <taxon>Cryptococcaceae</taxon>
        <taxon>Kwoniella</taxon>
    </lineage>
</organism>
<feature type="chain" id="PRO_5043646284" description="Amidase domain-containing protein" evidence="1">
    <location>
        <begin position="24"/>
        <end position="562"/>
    </location>
</feature>
<evidence type="ECO:0000256" key="1">
    <source>
        <dbReference type="SAM" id="SignalP"/>
    </source>
</evidence>
<feature type="domain" description="Amidase" evidence="2">
    <location>
        <begin position="228"/>
        <end position="350"/>
    </location>
</feature>
<evidence type="ECO:0000313" key="3">
    <source>
        <dbReference type="EMBL" id="WWD09373.1"/>
    </source>
</evidence>
<evidence type="ECO:0000259" key="2">
    <source>
        <dbReference type="Pfam" id="PF01425"/>
    </source>
</evidence>
<dbReference type="RefSeq" id="XP_066087340.1">
    <property type="nucleotide sequence ID" value="XM_066231243.1"/>
</dbReference>
<dbReference type="InterPro" id="IPR036928">
    <property type="entry name" value="AS_sf"/>
</dbReference>
<accession>A0AAX4KSX4</accession>
<name>A0AAX4KSX4_9TREE</name>
<dbReference type="PANTHER" id="PTHR42678">
    <property type="entry name" value="AMIDASE"/>
    <property type="match status" value="1"/>
</dbReference>
<reference evidence="3 4" key="1">
    <citation type="submission" date="2024-01" db="EMBL/GenBank/DDBJ databases">
        <title>Comparative genomics of Cryptococcus and Kwoniella reveals pathogenesis evolution and contrasting modes of karyotype evolution via chromosome fusion or intercentromeric recombination.</title>
        <authorList>
            <person name="Coelho M.A."/>
            <person name="David-Palma M."/>
            <person name="Shea T."/>
            <person name="Bowers K."/>
            <person name="McGinley-Smith S."/>
            <person name="Mohammad A.W."/>
            <person name="Gnirke A."/>
            <person name="Yurkov A.M."/>
            <person name="Nowrousian M."/>
            <person name="Sun S."/>
            <person name="Cuomo C.A."/>
            <person name="Heitman J."/>
        </authorList>
    </citation>
    <scope>NUCLEOTIDE SEQUENCE [LARGE SCALE GENOMIC DNA]</scope>
    <source>
        <strain evidence="3 4">PYCC6329</strain>
    </source>
</reference>
<dbReference type="KEGG" id="ker:91106297"/>
<dbReference type="AlphaFoldDB" id="A0AAX4KSX4"/>
<dbReference type="PANTHER" id="PTHR42678:SF34">
    <property type="entry name" value="OS04G0183300 PROTEIN"/>
    <property type="match status" value="1"/>
</dbReference>
<feature type="signal peptide" evidence="1">
    <location>
        <begin position="1"/>
        <end position="23"/>
    </location>
</feature>
<feature type="domain" description="Amidase" evidence="2">
    <location>
        <begin position="65"/>
        <end position="175"/>
    </location>
</feature>
<protein>
    <recommendedName>
        <fullName evidence="2">Amidase domain-containing protein</fullName>
    </recommendedName>
</protein>
<keyword evidence="1" id="KW-0732">Signal</keyword>
<keyword evidence="4" id="KW-1185">Reference proteome</keyword>
<dbReference type="Gene3D" id="3.90.1300.10">
    <property type="entry name" value="Amidase signature (AS) domain"/>
    <property type="match status" value="1"/>
</dbReference>
<sequence length="562" mass="61436">MLLIWVICPCMFLPLITILYSYSHDAHDQIPLIGAETLPQLDLLQTSIREIQELLSDGRLTSVQLVETYLARIERDNYQGLNLKAVIQSAPRQSALEIALQLDEERSKGRIRSELHGIPILVKDNIATDLELGMKTTAGSLALKDSIVRKDAFVIENLRKAGAIVIAKTNLNELAGWKGILRGFRPITSSDDSPKANVTFRGPTNGWSAVGGQCNSAYVEGGFDQGGDPMGSSSGSAVGLSVGWGAAALGTDTLGSVLGPASRAALYAIRPTLGRVSRKGVVPVSLDHDAIGPMGFTTWDVALMLEFMSGEDQEDQSTHDIPPLSNLISIASSPPKLSEFTIGIPTKYFSDEPFFGIPSGCPSESKIKFSETLHYLQTIHGLKLKWNTNINLSSHGDIQRFLEVLTNKINIDFRADMDDYLTNDLKESKVRNMLELAMFNDKYSSEELPPNECCQERILTSLTSSPRNSTEHQQLKSELKVLAEERSLGHIFDTNPEIDAIAFDFELGAPGYWVGAANYPAGVVPLGYCSNGLPYGLMFVTRKYDEQRLGGLRKGHAQKASS</sequence>
<dbReference type="SUPFAM" id="SSF75304">
    <property type="entry name" value="Amidase signature (AS) enzymes"/>
    <property type="match status" value="1"/>
</dbReference>
<dbReference type="Pfam" id="PF01425">
    <property type="entry name" value="Amidase"/>
    <property type="match status" value="2"/>
</dbReference>
<proteinExistence type="predicted"/>
<dbReference type="Proteomes" id="UP001358614">
    <property type="component" value="Chromosome 2"/>
</dbReference>
<gene>
    <name evidence="3" type="ORF">V865_007496</name>
</gene>
<dbReference type="GeneID" id="91106297"/>
<evidence type="ECO:0000313" key="4">
    <source>
        <dbReference type="Proteomes" id="UP001358614"/>
    </source>
</evidence>
<dbReference type="EMBL" id="CP144090">
    <property type="protein sequence ID" value="WWD09373.1"/>
    <property type="molecule type" value="Genomic_DNA"/>
</dbReference>